<comment type="caution">
    <text evidence="2">The sequence shown here is derived from an EMBL/GenBank/DDBJ whole genome shotgun (WGS) entry which is preliminary data.</text>
</comment>
<dbReference type="InParanoid" id="A0A409W7E2"/>
<feature type="compositionally biased region" description="Low complexity" evidence="1">
    <location>
        <begin position="881"/>
        <end position="891"/>
    </location>
</feature>
<feature type="compositionally biased region" description="Low complexity" evidence="1">
    <location>
        <begin position="1208"/>
        <end position="1226"/>
    </location>
</feature>
<protein>
    <submittedName>
        <fullName evidence="2">Uncharacterized protein</fullName>
    </submittedName>
</protein>
<keyword evidence="3" id="KW-1185">Reference proteome</keyword>
<dbReference type="OrthoDB" id="3070297at2759"/>
<sequence>MPFQKLKRRLTFLKSTVKTYKTHLSFSSDSSLGSEPPLSPATSSSSYHSESEDAQHSHSHARQSIQVVEPNSRAPVIVQLAPPPPPKPKKSPSSDVDRKAGFAPTDLEMNTMRLTRAELELRMIDGDADVYEDAEVLSISGVMLDKSRPKPTLNLEKPLPLPQGEAHAYASAEAPRFVLGPVVYVPPPPMASRQPSLLPHQKGVWFDHNMTIPSDAPSKAKRIFGFGTGSGKEEKEGALGVGKRHTIGSTFAKLRKARKSGAIDASLKSAPANTTTFGASLPLPPVPVLVNPPLTAYVHPLPPTRIAPATAPIPIPIPSSSARRPSYPDYDDYTPSSSYVDPTPSSFGDDVDGSGSADSGYGGMGYGSAGYHHYQGISGGGVSPRFTPPGSSCSNFGNGGTRSVDASPRTPGGSRKVPTLKRSFGSKGRTLSPGLMFELASEGYDGGRDENDARSVGMTADESEEGQFEDAVEDLEAGGGVRGLELEEFGVVPVVEEVDDRKIRSEAMKRLVSASIARHGGSRSLTDNNDLSTAASIVTCTPAPTSPSTSTFTARPGHYRHASIGASTMATVPLSPISLDIAGFPLEDGSVDDGVKSPVGTCSTIRVGRGGGMGSISLPSEPQASGSAFSMPPLSTTPSDHEESRPHPFSAAGTLRRTKSGAMSERSGTLSSISIGSSIGSSGADYSMPVPHLPPALRDSGVVVGPFGGIRDKEMGVVGDGDGDEVLTLEETMEYSRDAGRWEDESERVKVLEHADVVGAESRCVTPRPGTCDVEGGVQGVQTPTPSPTPDRVKLRLREQERVLKEKKEAERRERKAKKKAAMPVQERTTAIVLPIKERAIDLHLKQVEAEERMRIEEEEAKMRMRRGVHEKQQQQYGDPSSSSSHSSWAARSSMATSSECASITPSAHSSSSAAYRFPMFFPHAFASGALDDKVGKRPHTPTLASFSSPPPAWRSGNPASGSSLRFSAAMTMGSVKNAFAGVGAKVMGRSSSRLANQAQSPSTNVGDRDWDADSGSVYGYRVYSPSRNSSSRTTHSSVFGSMIIEGADDGGDFMDLRDPFASPVGNVSVGGSVNRVSSLIRDKGEGVVGGDSGMGDGGKDGSGCASTAMATATTRPARRMSAWGKLPMPMPLPVPPALPTSASMGSASSSGSPARITNSSPKAVGRRPTMNDKRRVRKERRAKKVASMRGASAALAASVGDKSGLPSSQRSNASSSSYSSTSSSSVKHGAEDVDFDFEEALLAQRLLKRLDSHGWDSRSELGC</sequence>
<feature type="compositionally biased region" description="Polar residues" evidence="1">
    <location>
        <begin position="617"/>
        <end position="638"/>
    </location>
</feature>
<feature type="region of interest" description="Disordered" evidence="1">
    <location>
        <begin position="388"/>
        <end position="425"/>
    </location>
</feature>
<feature type="compositionally biased region" description="Low complexity" evidence="1">
    <location>
        <begin position="25"/>
        <end position="48"/>
    </location>
</feature>
<feature type="compositionally biased region" description="Basic residues" evidence="1">
    <location>
        <begin position="1175"/>
        <end position="1187"/>
    </location>
</feature>
<reference evidence="2 3" key="1">
    <citation type="journal article" date="2018" name="Evol. Lett.">
        <title>Horizontal gene cluster transfer increased hallucinogenic mushroom diversity.</title>
        <authorList>
            <person name="Reynolds H.T."/>
            <person name="Vijayakumar V."/>
            <person name="Gluck-Thaler E."/>
            <person name="Korotkin H.B."/>
            <person name="Matheny P.B."/>
            <person name="Slot J.C."/>
        </authorList>
    </citation>
    <scope>NUCLEOTIDE SEQUENCE [LARGE SCALE GENOMIC DNA]</scope>
    <source>
        <strain evidence="2 3">2629</strain>
    </source>
</reference>
<feature type="region of interest" description="Disordered" evidence="1">
    <location>
        <begin position="606"/>
        <end position="669"/>
    </location>
</feature>
<feature type="region of interest" description="Disordered" evidence="1">
    <location>
        <begin position="77"/>
        <end position="104"/>
    </location>
</feature>
<name>A0A409W7E2_9AGAR</name>
<evidence type="ECO:0000256" key="1">
    <source>
        <dbReference type="SAM" id="MobiDB-lite"/>
    </source>
</evidence>
<organism evidence="2 3">
    <name type="scientific">Panaeolus cyanescens</name>
    <dbReference type="NCBI Taxonomy" id="181874"/>
    <lineage>
        <taxon>Eukaryota</taxon>
        <taxon>Fungi</taxon>
        <taxon>Dikarya</taxon>
        <taxon>Basidiomycota</taxon>
        <taxon>Agaricomycotina</taxon>
        <taxon>Agaricomycetes</taxon>
        <taxon>Agaricomycetidae</taxon>
        <taxon>Agaricales</taxon>
        <taxon>Agaricineae</taxon>
        <taxon>Galeropsidaceae</taxon>
        <taxon>Panaeolus</taxon>
    </lineage>
</organism>
<feature type="compositionally biased region" description="Polar residues" evidence="1">
    <location>
        <begin position="992"/>
        <end position="1006"/>
    </location>
</feature>
<evidence type="ECO:0000313" key="2">
    <source>
        <dbReference type="EMBL" id="PPQ74461.1"/>
    </source>
</evidence>
<accession>A0A409W7E2</accession>
<feature type="compositionally biased region" description="Low complexity" evidence="1">
    <location>
        <begin position="1140"/>
        <end position="1153"/>
    </location>
</feature>
<feature type="region of interest" description="Disordered" evidence="1">
    <location>
        <begin position="865"/>
        <end position="891"/>
    </location>
</feature>
<proteinExistence type="predicted"/>
<feature type="region of interest" description="Disordered" evidence="1">
    <location>
        <begin position="941"/>
        <end position="960"/>
    </location>
</feature>
<feature type="region of interest" description="Disordered" evidence="1">
    <location>
        <begin position="1135"/>
        <end position="1229"/>
    </location>
</feature>
<feature type="compositionally biased region" description="Basic and acidic residues" evidence="1">
    <location>
        <begin position="804"/>
        <end position="814"/>
    </location>
</feature>
<feature type="compositionally biased region" description="Gly residues" evidence="1">
    <location>
        <begin position="1087"/>
        <end position="1097"/>
    </location>
</feature>
<feature type="region of interest" description="Disordered" evidence="1">
    <location>
        <begin position="308"/>
        <end position="359"/>
    </location>
</feature>
<dbReference type="Proteomes" id="UP000284842">
    <property type="component" value="Unassembled WGS sequence"/>
</dbReference>
<dbReference type="EMBL" id="NHTK01005751">
    <property type="protein sequence ID" value="PPQ74461.1"/>
    <property type="molecule type" value="Genomic_DNA"/>
</dbReference>
<gene>
    <name evidence="2" type="ORF">CVT24_000034</name>
</gene>
<feature type="compositionally biased region" description="Polar residues" evidence="1">
    <location>
        <begin position="334"/>
        <end position="346"/>
    </location>
</feature>
<feature type="region of interest" description="Disordered" evidence="1">
    <location>
        <begin position="25"/>
        <end position="64"/>
    </location>
</feature>
<feature type="region of interest" description="Disordered" evidence="1">
    <location>
        <begin position="992"/>
        <end position="1011"/>
    </location>
</feature>
<feature type="region of interest" description="Disordered" evidence="1">
    <location>
        <begin position="1085"/>
        <end position="1107"/>
    </location>
</feature>
<feature type="region of interest" description="Disordered" evidence="1">
    <location>
        <begin position="804"/>
        <end position="824"/>
    </location>
</feature>
<feature type="compositionally biased region" description="Pro residues" evidence="1">
    <location>
        <begin position="308"/>
        <end position="317"/>
    </location>
</feature>
<dbReference type="AlphaFoldDB" id="A0A409W7E2"/>
<evidence type="ECO:0000313" key="3">
    <source>
        <dbReference type="Proteomes" id="UP000284842"/>
    </source>
</evidence>
<feature type="compositionally biased region" description="Low complexity" evidence="1">
    <location>
        <begin position="1188"/>
        <end position="1199"/>
    </location>
</feature>